<reference evidence="1 2" key="2">
    <citation type="submission" date="2017-10" db="EMBL/GenBank/DDBJ databases">
        <title>Extensive intraspecific genome diversity in a model arbuscular mycorrhizal fungus.</title>
        <authorList>
            <person name="Chen E.C.H."/>
            <person name="Morin E."/>
            <person name="Baudet D."/>
            <person name="Noel J."/>
            <person name="Ndikumana S."/>
            <person name="Charron P."/>
            <person name="St-Onge C."/>
            <person name="Giorgi J."/>
            <person name="Grigoriev I.V."/>
            <person name="Roux C."/>
            <person name="Martin F.M."/>
            <person name="Corradi N."/>
        </authorList>
    </citation>
    <scope>NUCLEOTIDE SEQUENCE [LARGE SCALE GENOMIC DNA]</scope>
    <source>
        <strain evidence="1 2">C2</strain>
    </source>
</reference>
<dbReference type="VEuPathDB" id="FungiDB:RhiirFUN_016732"/>
<dbReference type="VEuPathDB" id="FungiDB:RhiirA1_457129"/>
<organism evidence="1 2">
    <name type="scientific">Rhizophagus irregularis</name>
    <dbReference type="NCBI Taxonomy" id="588596"/>
    <lineage>
        <taxon>Eukaryota</taxon>
        <taxon>Fungi</taxon>
        <taxon>Fungi incertae sedis</taxon>
        <taxon>Mucoromycota</taxon>
        <taxon>Glomeromycotina</taxon>
        <taxon>Glomeromycetes</taxon>
        <taxon>Glomerales</taxon>
        <taxon>Glomeraceae</taxon>
        <taxon>Rhizophagus</taxon>
    </lineage>
</organism>
<dbReference type="EMBL" id="LLXL01002123">
    <property type="protein sequence ID" value="PKK61738.1"/>
    <property type="molecule type" value="Genomic_DNA"/>
</dbReference>
<comment type="caution">
    <text evidence="1">The sequence shown here is derived from an EMBL/GenBank/DDBJ whole genome shotgun (WGS) entry which is preliminary data.</text>
</comment>
<sequence>MLKILNDLREEPVPNTNVKFIELYQSKNRISKVVSEVNIIDFKNNNVSTVSYHKGGKESIVHSCQIVLNKLSQEL</sequence>
<evidence type="ECO:0000313" key="1">
    <source>
        <dbReference type="EMBL" id="PKK61738.1"/>
    </source>
</evidence>
<dbReference type="Proteomes" id="UP000233469">
    <property type="component" value="Unassembled WGS sequence"/>
</dbReference>
<gene>
    <name evidence="1" type="ORF">RhiirC2_791366</name>
</gene>
<evidence type="ECO:0000313" key="2">
    <source>
        <dbReference type="Proteomes" id="UP000233469"/>
    </source>
</evidence>
<accession>A0A2N1MJC9</accession>
<dbReference type="AlphaFoldDB" id="A0A2N1MJC9"/>
<dbReference type="VEuPathDB" id="FungiDB:FUN_011717"/>
<proteinExistence type="predicted"/>
<protein>
    <submittedName>
        <fullName evidence="1">Uncharacterized protein</fullName>
    </submittedName>
</protein>
<reference evidence="1 2" key="1">
    <citation type="submission" date="2016-04" db="EMBL/GenBank/DDBJ databases">
        <title>Genome analyses suggest a sexual origin of heterokaryosis in a supposedly ancient asexual fungus.</title>
        <authorList>
            <person name="Ropars J."/>
            <person name="Sedzielewska K."/>
            <person name="Noel J."/>
            <person name="Charron P."/>
            <person name="Farinelli L."/>
            <person name="Marton T."/>
            <person name="Kruger M."/>
            <person name="Pelin A."/>
            <person name="Brachmann A."/>
            <person name="Corradi N."/>
        </authorList>
    </citation>
    <scope>NUCLEOTIDE SEQUENCE [LARGE SCALE GENOMIC DNA]</scope>
    <source>
        <strain evidence="1 2">C2</strain>
    </source>
</reference>
<name>A0A2N1MJC9_9GLOM</name>